<evidence type="ECO:0000256" key="5">
    <source>
        <dbReference type="SAM" id="MobiDB-lite"/>
    </source>
</evidence>
<dbReference type="GO" id="GO:0005886">
    <property type="term" value="C:plasma membrane"/>
    <property type="evidence" value="ECO:0007669"/>
    <property type="project" value="TreeGrafter"/>
</dbReference>
<feature type="transmembrane region" description="Helical" evidence="6">
    <location>
        <begin position="156"/>
        <end position="174"/>
    </location>
</feature>
<evidence type="ECO:0000256" key="3">
    <source>
        <dbReference type="ARBA" id="ARBA00022989"/>
    </source>
</evidence>
<dbReference type="PANTHER" id="PTHR23112:SF37">
    <property type="entry name" value="G PROTEIN-COUPLED RECEPTOR GPR1"/>
    <property type="match status" value="1"/>
</dbReference>
<sequence>MPLGHDGDVLGLSSSSSASTPWLHARASSAEANGEHGFTDNQLLALRLTSIVMGSVSLMSTMFATFWFVRMSRSFRHDLIILLIQSDTLKSIVFIILPAIELVRGPVISEAATCQASGFFLVVGFEACDVAVVLVALHTALYIFRGRGGLYPYRHVAYAFFLLVPLLLGSLAFLNKPAFTNSGRYCHLPSKPRWASLALSWIPRYFILITICVIHVSTYVYVQVLMNRFGAACQGDRLPAPQPPASDGGVVDSAPPTPPIACHGLLSPTPPPCERPGPAEAERGEGFPAASMAADGHTMAHRGGSHDQEDQKALVAGPLDNAAWQTVQPGADSLFPLYQQKRGALSNLELATPARRETAAEPAPLSARPTPFDPPGESMPGKSGWPWTHPACRTAPRSSWSRPLLATAPAKMPGPPTETPSPTPPSRLHTMLRRGACSPHSSARRVGERPAALGAAPGMAKMRDKIRRQLRQLFIYPAVYIVVWLIPFVSHVAGSASWDRPSFGLAVTSLASLCLQGIADALVFSILEKPWRHPRHVTSSNGAPSWWWSGSGGGGRRRQGRGAGSSGSSSCMPCWPVLSTVDGQPSGGAGRTRDEMLVDSRAARLRRDEELAERRMLRRAQPREWWDVRLGSLDGWDDDDLGRGAKGSRAAMVTDQKSVSGEPRARDIEERNGRAVGVVM</sequence>
<name>A0A9P8SGF3_9HYPO</name>
<protein>
    <submittedName>
        <fullName evidence="9">G protein-coupled glucose receptor regulating gpa2 domain-containing protein</fullName>
    </submittedName>
</protein>
<feature type="domain" description="G protein-coupled receptor GPR1/2/3 C-terminal" evidence="8">
    <location>
        <begin position="461"/>
        <end position="533"/>
    </location>
</feature>
<dbReference type="Gene3D" id="1.20.1070.10">
    <property type="entry name" value="Rhodopsin 7-helix transmembrane proteins"/>
    <property type="match status" value="1"/>
</dbReference>
<feature type="transmembrane region" description="Helical" evidence="6">
    <location>
        <begin position="473"/>
        <end position="493"/>
    </location>
</feature>
<evidence type="ECO:0000259" key="8">
    <source>
        <dbReference type="Pfam" id="PF11970"/>
    </source>
</evidence>
<feature type="region of interest" description="Disordered" evidence="5">
    <location>
        <begin position="643"/>
        <end position="665"/>
    </location>
</feature>
<dbReference type="RefSeq" id="XP_044718582.1">
    <property type="nucleotide sequence ID" value="XM_044866693.1"/>
</dbReference>
<keyword evidence="3 6" id="KW-1133">Transmembrane helix</keyword>
<evidence type="ECO:0000256" key="2">
    <source>
        <dbReference type="ARBA" id="ARBA00022692"/>
    </source>
</evidence>
<feature type="region of interest" description="Disordered" evidence="5">
    <location>
        <begin position="355"/>
        <end position="382"/>
    </location>
</feature>
<dbReference type="EMBL" id="JAIZPD010000009">
    <property type="protein sequence ID" value="KAH0961069.1"/>
    <property type="molecule type" value="Genomic_DNA"/>
</dbReference>
<dbReference type="InterPro" id="IPR023041">
    <property type="entry name" value="Glucose_rcpt_Git3-like_N"/>
</dbReference>
<accession>A0A9P8SGF3</accession>
<keyword evidence="9" id="KW-0675">Receptor</keyword>
<feature type="transmembrane region" description="Helical" evidence="6">
    <location>
        <begin position="120"/>
        <end position="144"/>
    </location>
</feature>
<evidence type="ECO:0000256" key="6">
    <source>
        <dbReference type="SAM" id="Phobius"/>
    </source>
</evidence>
<feature type="domain" description="Glucose receptor Git3-like N-terminal" evidence="7">
    <location>
        <begin position="45"/>
        <end position="227"/>
    </location>
</feature>
<proteinExistence type="predicted"/>
<dbReference type="Pfam" id="PF11970">
    <property type="entry name" value="GPR_Gpa2_C"/>
    <property type="match status" value="1"/>
</dbReference>
<dbReference type="AlphaFoldDB" id="A0A9P8SGF3"/>
<keyword evidence="10" id="KW-1185">Reference proteome</keyword>
<feature type="region of interest" description="Disordered" evidence="5">
    <location>
        <begin position="406"/>
        <end position="426"/>
    </location>
</feature>
<dbReference type="SUPFAM" id="SSF81321">
    <property type="entry name" value="Family A G protein-coupled receptor-like"/>
    <property type="match status" value="1"/>
</dbReference>
<dbReference type="InterPro" id="IPR022596">
    <property type="entry name" value="GPR1/2/3_C"/>
</dbReference>
<evidence type="ECO:0000313" key="10">
    <source>
        <dbReference type="Proteomes" id="UP000824596"/>
    </source>
</evidence>
<evidence type="ECO:0000256" key="4">
    <source>
        <dbReference type="ARBA" id="ARBA00023136"/>
    </source>
</evidence>
<dbReference type="GO" id="GO:0007189">
    <property type="term" value="P:adenylate cyclase-activating G protein-coupled receptor signaling pathway"/>
    <property type="evidence" value="ECO:0007669"/>
    <property type="project" value="TreeGrafter"/>
</dbReference>
<reference evidence="9" key="1">
    <citation type="submission" date="2021-09" db="EMBL/GenBank/DDBJ databases">
        <title>A high-quality genome of the endoparasitic fungus Hirsutella rhossiliensis with a comparison of Hirsutella genomes reveals transposable elements contributing to genome size variation.</title>
        <authorList>
            <person name="Lin R."/>
            <person name="Jiao Y."/>
            <person name="Sun X."/>
            <person name="Ling J."/>
            <person name="Xie B."/>
            <person name="Cheng X."/>
        </authorList>
    </citation>
    <scope>NUCLEOTIDE SEQUENCE</scope>
    <source>
        <strain evidence="9">HR02</strain>
    </source>
</reference>
<keyword evidence="2 6" id="KW-0812">Transmembrane</keyword>
<organism evidence="9 10">
    <name type="scientific">Hirsutella rhossiliensis</name>
    <dbReference type="NCBI Taxonomy" id="111463"/>
    <lineage>
        <taxon>Eukaryota</taxon>
        <taxon>Fungi</taxon>
        <taxon>Dikarya</taxon>
        <taxon>Ascomycota</taxon>
        <taxon>Pezizomycotina</taxon>
        <taxon>Sordariomycetes</taxon>
        <taxon>Hypocreomycetidae</taxon>
        <taxon>Hypocreales</taxon>
        <taxon>Ophiocordycipitaceae</taxon>
        <taxon>Hirsutella</taxon>
    </lineage>
</organism>
<comment type="subcellular location">
    <subcellularLocation>
        <location evidence="1">Membrane</location>
        <topology evidence="1">Multi-pass membrane protein</topology>
    </subcellularLocation>
</comment>
<dbReference type="GeneID" id="68357351"/>
<feature type="compositionally biased region" description="Pro residues" evidence="5">
    <location>
        <begin position="412"/>
        <end position="425"/>
    </location>
</feature>
<evidence type="ECO:0000259" key="7">
    <source>
        <dbReference type="Pfam" id="PF11710"/>
    </source>
</evidence>
<feature type="transmembrane region" description="Helical" evidence="6">
    <location>
        <begin position="505"/>
        <end position="527"/>
    </location>
</feature>
<evidence type="ECO:0000256" key="1">
    <source>
        <dbReference type="ARBA" id="ARBA00004141"/>
    </source>
</evidence>
<feature type="transmembrane region" description="Helical" evidence="6">
    <location>
        <begin position="80"/>
        <end position="100"/>
    </location>
</feature>
<dbReference type="OrthoDB" id="5368598at2759"/>
<gene>
    <name evidence="9" type="ORF">HRG_08222</name>
</gene>
<comment type="caution">
    <text evidence="9">The sequence shown here is derived from an EMBL/GenBank/DDBJ whole genome shotgun (WGS) entry which is preliminary data.</text>
</comment>
<feature type="transmembrane region" description="Helical" evidence="6">
    <location>
        <begin position="202"/>
        <end position="222"/>
    </location>
</feature>
<dbReference type="PANTHER" id="PTHR23112">
    <property type="entry name" value="G PROTEIN-COUPLED RECEPTOR 157-RELATED"/>
    <property type="match status" value="1"/>
</dbReference>
<dbReference type="Pfam" id="PF11710">
    <property type="entry name" value="Git3"/>
    <property type="match status" value="1"/>
</dbReference>
<feature type="transmembrane region" description="Helical" evidence="6">
    <location>
        <begin position="44"/>
        <end position="68"/>
    </location>
</feature>
<evidence type="ECO:0000313" key="9">
    <source>
        <dbReference type="EMBL" id="KAH0961069.1"/>
    </source>
</evidence>
<feature type="compositionally biased region" description="Low complexity" evidence="5">
    <location>
        <begin position="539"/>
        <end position="549"/>
    </location>
</feature>
<keyword evidence="4 6" id="KW-0472">Membrane</keyword>
<dbReference type="Proteomes" id="UP000824596">
    <property type="component" value="Unassembled WGS sequence"/>
</dbReference>
<feature type="region of interest" description="Disordered" evidence="5">
    <location>
        <begin position="539"/>
        <end position="570"/>
    </location>
</feature>
<dbReference type="GO" id="GO:0004930">
    <property type="term" value="F:G protein-coupled receptor activity"/>
    <property type="evidence" value="ECO:0007669"/>
    <property type="project" value="TreeGrafter"/>
</dbReference>